<accession>A0A514D9T5</accession>
<evidence type="ECO:0000313" key="3">
    <source>
        <dbReference type="EMBL" id="QDH90375.1"/>
    </source>
</evidence>
<feature type="transmembrane region" description="Helical" evidence="1">
    <location>
        <begin position="40"/>
        <end position="63"/>
    </location>
</feature>
<reference evidence="3" key="1">
    <citation type="submission" date="2019-05" db="EMBL/GenBank/DDBJ databases">
        <title>Metatranscriptomic reconstruction reveals RNA viruses with the potential to shape carbon cycling in soil.</title>
        <authorList>
            <person name="Starr E.P."/>
            <person name="Nuccio E."/>
            <person name="Pett-Ridge J."/>
            <person name="Banfield J.F."/>
            <person name="Firestone M.K."/>
        </authorList>
    </citation>
    <scope>NUCLEOTIDE SEQUENCE</scope>
    <source>
        <strain evidence="2">H2_Bulk_35_scaffold_36615</strain>
        <strain evidence="3">H4_Rhizo_44_scaffold_1355</strain>
    </source>
</reference>
<name>A0A514D9T5_9VIRU</name>
<evidence type="ECO:0000313" key="2">
    <source>
        <dbReference type="EMBL" id="QDH89110.1"/>
    </source>
</evidence>
<keyword evidence="1" id="KW-0472">Membrane</keyword>
<keyword evidence="1" id="KW-0812">Transmembrane</keyword>
<protein>
    <submittedName>
        <fullName evidence="3">Uncharacterized protein</fullName>
    </submittedName>
</protein>
<proteinExistence type="predicted"/>
<organism evidence="3">
    <name type="scientific">Leviviridae sp</name>
    <dbReference type="NCBI Taxonomy" id="2027243"/>
    <lineage>
        <taxon>Viruses</taxon>
        <taxon>Riboviria</taxon>
        <taxon>Orthornavirae</taxon>
        <taxon>Lenarviricota</taxon>
        <taxon>Leviviricetes</taxon>
        <taxon>Norzivirales</taxon>
        <taxon>Fiersviridae</taxon>
    </lineage>
</organism>
<evidence type="ECO:0000256" key="1">
    <source>
        <dbReference type="SAM" id="Phobius"/>
    </source>
</evidence>
<gene>
    <name evidence="2" type="ORF">H2Bulk3536615_000001</name>
    <name evidence="3" type="ORF">H4Rhizo441355_000002</name>
</gene>
<sequence>MERLTDVKPVNRVEIKSDKHAPHAEDGRIVDIRIYVSPKAIALAVAAIAIVSRLIELISTLVIN</sequence>
<dbReference type="EMBL" id="MN035480">
    <property type="protein sequence ID" value="QDH90375.1"/>
    <property type="molecule type" value="Genomic_RNA"/>
</dbReference>
<dbReference type="EMBL" id="MN034604">
    <property type="protein sequence ID" value="QDH89110.1"/>
    <property type="molecule type" value="Genomic_RNA"/>
</dbReference>
<keyword evidence="1" id="KW-1133">Transmembrane helix</keyword>